<dbReference type="AlphaFoldDB" id="A0A3T2UYZ7"/>
<protein>
    <submittedName>
        <fullName evidence="1">Uncharacterized protein</fullName>
    </submittedName>
</protein>
<organism evidence="1">
    <name type="scientific">Shigella flexneri</name>
    <dbReference type="NCBI Taxonomy" id="623"/>
    <lineage>
        <taxon>Bacteria</taxon>
        <taxon>Pseudomonadati</taxon>
        <taxon>Pseudomonadota</taxon>
        <taxon>Gammaproteobacteria</taxon>
        <taxon>Enterobacterales</taxon>
        <taxon>Enterobacteriaceae</taxon>
        <taxon>Shigella</taxon>
    </lineage>
</organism>
<evidence type="ECO:0000313" key="1">
    <source>
        <dbReference type="EMBL" id="EAA0483655.1"/>
    </source>
</evidence>
<proteinExistence type="predicted"/>
<accession>A0A3T2UYZ7</accession>
<gene>
    <name evidence="1" type="ORF">DK174_17495</name>
</gene>
<comment type="caution">
    <text evidence="1">The sequence shown here is derived from an EMBL/GenBank/DDBJ whole genome shotgun (WGS) entry which is preliminary data.</text>
</comment>
<reference evidence="1" key="1">
    <citation type="submission" date="2018-05" db="EMBL/GenBank/DDBJ databases">
        <authorList>
            <person name="Ashton P.M."/>
            <person name="Dallman T."/>
            <person name="Nair S."/>
            <person name="De Pinna E."/>
            <person name="Peters T."/>
            <person name="Grant K."/>
        </authorList>
    </citation>
    <scope>NUCLEOTIDE SEQUENCE [LARGE SCALE GENOMIC DNA]</scope>
    <source>
        <strain evidence="1">397720</strain>
    </source>
</reference>
<name>A0A3T2UYZ7_SHIFL</name>
<sequence length="65" mass="7575">MQQGGFVPAVLQWLCIFYTSAPDGFKTLWKELEKIIVKYKLFFLIYFSGLIKIKSNKQHKKSMSG</sequence>
<dbReference type="EMBL" id="AAAAHL010000141">
    <property type="protein sequence ID" value="EAA0483655.1"/>
    <property type="molecule type" value="Genomic_DNA"/>
</dbReference>
<dbReference type="Proteomes" id="UP000839563">
    <property type="component" value="Unassembled WGS sequence"/>
</dbReference>